<organism evidence="1 2">
    <name type="scientific">Kushneria indalinina DSM 14324</name>
    <dbReference type="NCBI Taxonomy" id="1122140"/>
    <lineage>
        <taxon>Bacteria</taxon>
        <taxon>Pseudomonadati</taxon>
        <taxon>Pseudomonadota</taxon>
        <taxon>Gammaproteobacteria</taxon>
        <taxon>Oceanospirillales</taxon>
        <taxon>Halomonadaceae</taxon>
        <taxon>Kushneria</taxon>
    </lineage>
</organism>
<evidence type="ECO:0000313" key="1">
    <source>
        <dbReference type="EMBL" id="REC93494.1"/>
    </source>
</evidence>
<dbReference type="EMBL" id="QRDJ01000010">
    <property type="protein sequence ID" value="REC93494.1"/>
    <property type="molecule type" value="Genomic_DNA"/>
</dbReference>
<protein>
    <submittedName>
        <fullName evidence="1">Uncharacterized protein</fullName>
    </submittedName>
</protein>
<proteinExistence type="predicted"/>
<gene>
    <name evidence="1" type="ORF">C8D72_3226</name>
</gene>
<dbReference type="Proteomes" id="UP000256334">
    <property type="component" value="Unassembled WGS sequence"/>
</dbReference>
<accession>A0A3D9DSV3</accession>
<sequence length="32" mass="3542">MGAAVLMLSGTTQRRMQAMIHYLTVMTRQAAC</sequence>
<name>A0A3D9DSV3_9GAMM</name>
<keyword evidence="2" id="KW-1185">Reference proteome</keyword>
<reference evidence="1 2" key="1">
    <citation type="submission" date="2018-07" db="EMBL/GenBank/DDBJ databases">
        <title>Genomic Encyclopedia of Type Strains, Phase IV (KMG-IV): sequencing the most valuable type-strain genomes for metagenomic binning, comparative biology and taxonomic classification.</title>
        <authorList>
            <person name="Goeker M."/>
        </authorList>
    </citation>
    <scope>NUCLEOTIDE SEQUENCE [LARGE SCALE GENOMIC DNA]</scope>
    <source>
        <strain evidence="1 2">DSM 14324</strain>
    </source>
</reference>
<comment type="caution">
    <text evidence="1">The sequence shown here is derived from an EMBL/GenBank/DDBJ whole genome shotgun (WGS) entry which is preliminary data.</text>
</comment>
<dbReference type="AlphaFoldDB" id="A0A3D9DSV3"/>
<evidence type="ECO:0000313" key="2">
    <source>
        <dbReference type="Proteomes" id="UP000256334"/>
    </source>
</evidence>